<dbReference type="HOGENOM" id="CLU_062478_2_0_1"/>
<evidence type="ECO:0000256" key="1">
    <source>
        <dbReference type="ARBA" id="ARBA00005439"/>
    </source>
</evidence>
<protein>
    <recommendedName>
        <fullName evidence="6">Translation initiation factor IF-3</fullName>
    </recommendedName>
</protein>
<gene>
    <name evidence="4" type="ORF">GYMLUDRAFT_47935</name>
</gene>
<name>A0A0D0AXN3_9AGAR</name>
<dbReference type="InterPro" id="IPR036788">
    <property type="entry name" value="T_IF-3_C_sf"/>
</dbReference>
<dbReference type="SUPFAM" id="SSF55200">
    <property type="entry name" value="Translation initiation factor IF3, C-terminal domain"/>
    <property type="match status" value="1"/>
</dbReference>
<accession>A0A0D0AXN3</accession>
<dbReference type="PANTHER" id="PTHR10938">
    <property type="entry name" value="TRANSLATION INITIATION FACTOR IF-3"/>
    <property type="match status" value="1"/>
</dbReference>
<dbReference type="Gene3D" id="3.30.110.10">
    <property type="entry name" value="Translation initiation factor 3 (IF-3), C-terminal domain"/>
    <property type="match status" value="1"/>
</dbReference>
<organism evidence="4 5">
    <name type="scientific">Collybiopsis luxurians FD-317 M1</name>
    <dbReference type="NCBI Taxonomy" id="944289"/>
    <lineage>
        <taxon>Eukaryota</taxon>
        <taxon>Fungi</taxon>
        <taxon>Dikarya</taxon>
        <taxon>Basidiomycota</taxon>
        <taxon>Agaricomycotina</taxon>
        <taxon>Agaricomycetes</taxon>
        <taxon>Agaricomycetidae</taxon>
        <taxon>Agaricales</taxon>
        <taxon>Marasmiineae</taxon>
        <taxon>Omphalotaceae</taxon>
        <taxon>Collybiopsis</taxon>
        <taxon>Collybiopsis luxurians</taxon>
    </lineage>
</organism>
<proteinExistence type="inferred from homology"/>
<evidence type="ECO:0000313" key="4">
    <source>
        <dbReference type="EMBL" id="KIK55380.1"/>
    </source>
</evidence>
<dbReference type="InterPro" id="IPR001288">
    <property type="entry name" value="Translation_initiation_fac_3"/>
</dbReference>
<dbReference type="OrthoDB" id="21573at2759"/>
<evidence type="ECO:0000256" key="3">
    <source>
        <dbReference type="ARBA" id="ARBA00022917"/>
    </source>
</evidence>
<dbReference type="GO" id="GO:0043022">
    <property type="term" value="F:ribosome binding"/>
    <property type="evidence" value="ECO:0007669"/>
    <property type="project" value="TreeGrafter"/>
</dbReference>
<comment type="similarity">
    <text evidence="1">Belongs to the IF-3 family.</text>
</comment>
<dbReference type="GO" id="GO:0070124">
    <property type="term" value="P:mitochondrial translational initiation"/>
    <property type="evidence" value="ECO:0007669"/>
    <property type="project" value="TreeGrafter"/>
</dbReference>
<dbReference type="EMBL" id="KN834807">
    <property type="protein sequence ID" value="KIK55380.1"/>
    <property type="molecule type" value="Genomic_DNA"/>
</dbReference>
<dbReference type="GO" id="GO:0003743">
    <property type="term" value="F:translation initiation factor activity"/>
    <property type="evidence" value="ECO:0007669"/>
    <property type="project" value="UniProtKB-KW"/>
</dbReference>
<dbReference type="AlphaFoldDB" id="A0A0D0AXN3"/>
<keyword evidence="3" id="KW-0648">Protein biosynthesis</keyword>
<keyword evidence="2" id="KW-0396">Initiation factor</keyword>
<dbReference type="GO" id="GO:0005739">
    <property type="term" value="C:mitochondrion"/>
    <property type="evidence" value="ECO:0007669"/>
    <property type="project" value="TreeGrafter"/>
</dbReference>
<dbReference type="Proteomes" id="UP000053593">
    <property type="component" value="Unassembled WGS sequence"/>
</dbReference>
<reference evidence="4 5" key="1">
    <citation type="submission" date="2014-04" db="EMBL/GenBank/DDBJ databases">
        <title>Evolutionary Origins and Diversification of the Mycorrhizal Mutualists.</title>
        <authorList>
            <consortium name="DOE Joint Genome Institute"/>
            <consortium name="Mycorrhizal Genomics Consortium"/>
            <person name="Kohler A."/>
            <person name="Kuo A."/>
            <person name="Nagy L.G."/>
            <person name="Floudas D."/>
            <person name="Copeland A."/>
            <person name="Barry K.W."/>
            <person name="Cichocki N."/>
            <person name="Veneault-Fourrey C."/>
            <person name="LaButti K."/>
            <person name="Lindquist E.A."/>
            <person name="Lipzen A."/>
            <person name="Lundell T."/>
            <person name="Morin E."/>
            <person name="Murat C."/>
            <person name="Riley R."/>
            <person name="Ohm R."/>
            <person name="Sun H."/>
            <person name="Tunlid A."/>
            <person name="Henrissat B."/>
            <person name="Grigoriev I.V."/>
            <person name="Hibbett D.S."/>
            <person name="Martin F."/>
        </authorList>
    </citation>
    <scope>NUCLEOTIDE SEQUENCE [LARGE SCALE GENOMIC DNA]</scope>
    <source>
        <strain evidence="4 5">FD-317 M1</strain>
    </source>
</reference>
<evidence type="ECO:0000256" key="2">
    <source>
        <dbReference type="ARBA" id="ARBA00022540"/>
    </source>
</evidence>
<dbReference type="PANTHER" id="PTHR10938:SF0">
    <property type="entry name" value="TRANSLATION INITIATION FACTOR IF-3, MITOCHONDRIAL"/>
    <property type="match status" value="1"/>
</dbReference>
<keyword evidence="5" id="KW-1185">Reference proteome</keyword>
<sequence length="223" mass="25281">MATFLAFRSAAKRICASQKLRVHTSAALPPTSTRRLHVSTPNQSRYHKPRDEKIPFAEVHLADRDNDGKLVKTPLKDLLAKINHKTTYIELQVSEPLPIVQIVDREEAAERKKLAKERQKQSAKKNVKKEFQFTWGMAVGDMEHRLGRVRAELRKGARVDLVFAPKGGQRAPPVNEMREKMRGIAEKVADVGVEWKASELQRGIGAIFVQGKGEQQQEEEEED</sequence>
<evidence type="ECO:0000313" key="5">
    <source>
        <dbReference type="Proteomes" id="UP000053593"/>
    </source>
</evidence>
<dbReference type="GO" id="GO:0032790">
    <property type="term" value="P:ribosome disassembly"/>
    <property type="evidence" value="ECO:0007669"/>
    <property type="project" value="TreeGrafter"/>
</dbReference>
<evidence type="ECO:0008006" key="6">
    <source>
        <dbReference type="Google" id="ProtNLM"/>
    </source>
</evidence>